<dbReference type="Gene3D" id="2.60.40.1240">
    <property type="match status" value="2"/>
</dbReference>
<dbReference type="InterPro" id="IPR029050">
    <property type="entry name" value="Immunoprotect_excell_Ig-like"/>
</dbReference>
<proteinExistence type="predicted"/>
<gene>
    <name evidence="4" type="ORF">HNQ39_001344</name>
</gene>
<comment type="caution">
    <text evidence="4">The sequence shown here is derived from an EMBL/GenBank/DDBJ whole genome shotgun (WGS) entry which is preliminary data.</text>
</comment>
<evidence type="ECO:0000256" key="2">
    <source>
        <dbReference type="SAM" id="MobiDB-lite"/>
    </source>
</evidence>
<evidence type="ECO:0000256" key="1">
    <source>
        <dbReference type="ARBA" id="ARBA00022729"/>
    </source>
</evidence>
<feature type="region of interest" description="Disordered" evidence="2">
    <location>
        <begin position="215"/>
        <end position="238"/>
    </location>
</feature>
<feature type="compositionally biased region" description="Pro residues" evidence="2">
    <location>
        <begin position="24"/>
        <end position="34"/>
    </location>
</feature>
<accession>A0A7W9SMY6</accession>
<protein>
    <recommendedName>
        <fullName evidence="6">DUF4352 domain-containing protein</fullName>
    </recommendedName>
</protein>
<feature type="signal peptide" evidence="3">
    <location>
        <begin position="1"/>
        <end position="18"/>
    </location>
</feature>
<feature type="region of interest" description="Disordered" evidence="2">
    <location>
        <begin position="20"/>
        <end position="46"/>
    </location>
</feature>
<sequence>MKALSLAATLLLIAPALAQKPKPKAPPAKPPQAKPAPKNETKGQGQLQGVNGQFGVVYSLQNELNVSILSAKYTLEPFRCYSATAPKTEEKLVVLNVALKNVSPKDNWFNSDGFFTLVDAQGNLYPNASWALQSNPDAEFAPTLRPGQGLGQATLNDAVQAAFVVPAKARIVKVMINQGRLGRADEKVFRFFVAGATKEEAGEAGDPKNTVAALPASAADSSDASGATPLAEGKGTPGQYVPSGNFLLRLDKLALSSAELNGNPPEEGKQFAVATVTAKFANKGTGSVFDITGGDFPLHALTDTDGESYKPTAYYKASRDEDASKEFKFGDEYTFRIVFQVPKSAKLKKLTLGCGGAHKWAYEGIF</sequence>
<evidence type="ECO:0000313" key="5">
    <source>
        <dbReference type="Proteomes" id="UP000520814"/>
    </source>
</evidence>
<name>A0A7W9SMY6_ARMRO</name>
<dbReference type="Proteomes" id="UP000520814">
    <property type="component" value="Unassembled WGS sequence"/>
</dbReference>
<dbReference type="AlphaFoldDB" id="A0A7W9SMY6"/>
<evidence type="ECO:0000256" key="3">
    <source>
        <dbReference type="SAM" id="SignalP"/>
    </source>
</evidence>
<evidence type="ECO:0000313" key="4">
    <source>
        <dbReference type="EMBL" id="MBB6049582.1"/>
    </source>
</evidence>
<keyword evidence="1 3" id="KW-0732">Signal</keyword>
<feature type="chain" id="PRO_5031281600" description="DUF4352 domain-containing protein" evidence="3">
    <location>
        <begin position="19"/>
        <end position="366"/>
    </location>
</feature>
<keyword evidence="5" id="KW-1185">Reference proteome</keyword>
<dbReference type="EMBL" id="JACHGW010000001">
    <property type="protein sequence ID" value="MBB6049582.1"/>
    <property type="molecule type" value="Genomic_DNA"/>
</dbReference>
<reference evidence="4 5" key="1">
    <citation type="submission" date="2020-08" db="EMBL/GenBank/DDBJ databases">
        <title>Genomic Encyclopedia of Type Strains, Phase IV (KMG-IV): sequencing the most valuable type-strain genomes for metagenomic binning, comparative biology and taxonomic classification.</title>
        <authorList>
            <person name="Goeker M."/>
        </authorList>
    </citation>
    <scope>NUCLEOTIDE SEQUENCE [LARGE SCALE GENOMIC DNA]</scope>
    <source>
        <strain evidence="4 5">DSM 23562</strain>
    </source>
</reference>
<organism evidence="4 5">
    <name type="scientific">Armatimonas rosea</name>
    <dbReference type="NCBI Taxonomy" id="685828"/>
    <lineage>
        <taxon>Bacteria</taxon>
        <taxon>Bacillati</taxon>
        <taxon>Armatimonadota</taxon>
        <taxon>Armatimonadia</taxon>
        <taxon>Armatimonadales</taxon>
        <taxon>Armatimonadaceae</taxon>
        <taxon>Armatimonas</taxon>
    </lineage>
</organism>
<evidence type="ECO:0008006" key="6">
    <source>
        <dbReference type="Google" id="ProtNLM"/>
    </source>
</evidence>
<feature type="compositionally biased region" description="Low complexity" evidence="2">
    <location>
        <begin position="215"/>
        <end position="227"/>
    </location>
</feature>
<dbReference type="RefSeq" id="WP_184193180.1">
    <property type="nucleotide sequence ID" value="NZ_JACHGW010000001.1"/>
</dbReference>